<dbReference type="EMBL" id="FPBT01000011">
    <property type="protein sequence ID" value="SFU55090.1"/>
    <property type="molecule type" value="Genomic_DNA"/>
</dbReference>
<evidence type="ECO:0000259" key="7">
    <source>
        <dbReference type="Pfam" id="PF12698"/>
    </source>
</evidence>
<feature type="compositionally biased region" description="Basic and acidic residues" evidence="5">
    <location>
        <begin position="848"/>
        <end position="861"/>
    </location>
</feature>
<dbReference type="OrthoDB" id="9811483at2"/>
<feature type="transmembrane region" description="Helical" evidence="6">
    <location>
        <begin position="522"/>
        <end position="541"/>
    </location>
</feature>
<comment type="subcellular location">
    <subcellularLocation>
        <location evidence="1">Membrane</location>
        <topology evidence="1">Multi-pass membrane protein</topology>
    </subcellularLocation>
</comment>
<evidence type="ECO:0000256" key="2">
    <source>
        <dbReference type="ARBA" id="ARBA00022692"/>
    </source>
</evidence>
<dbReference type="InterPro" id="IPR051328">
    <property type="entry name" value="T7SS_ABC-Transporter"/>
</dbReference>
<sequence>MVWKIFKRDLRRILRNFVALVVIIGVCFIPALYAWFNIYANIDPYNNTKNIRVAVVNTDQGAYSKVTGPLELGNQVQRQLRKNHQLGWRFVSAENAREGVANGEYYAAIVIPEGFSRSIISVLSGKIKRPRIEYYCNEKKNAISPKVTDSGATALQTRINETFVKVVSGVVSDTIDRTGGSLAGRMEQSRRRIDRKLQHSSEELGKYDAVLTRFRRTSGKARETLRAFGGALDQLDQSAEAGRKTLDDTDRALQNARTSTAFYTKQLNRSLDSLYTSLETLRSDTARAAAGLSTPYDRVSGQLQQAVTELTVIVSLNSRLIEDMQELNRLIPGSPASDTLDKLTAENRKAQELLRSLTAAGDRIDHAQTGAKQFGEEMNRLMDGNALLLQQARRRWFGQGLPLVEQTLDSYGVLSASLRGVLNGVPAETARVRTLLRGMSRALDDADRSLQGTSRTIRRTKNTLDAARADLNTISGSGAYRNLLSRSKGSTEKLSEFLASPIQLETETTYPVRNYGSAMMPFYTNLALWVSGIILAAILKLRVDADDEIPEFTGTQAYFGRGLLFVLLGQIQALIILTGDLLLPGIQCQHPGMFILAGMASSFVYINLIYALTLTFNHLGRAIVVFLVILQIPGSSGTYPIEMLPRFFRILHPMLPFTYSINAMRETIAGYYGHHYGKNLGILMIFLGVALLLGLVIQPLIMNMNNMFDDRLSQTGLMMSERENDVRPKANLSHILWVLTEEKATRDVVMERAVSFEKKYPRRIRYGFLLYILLPLFFLVLAFRIEAKLLFLILWVTSIVVISICLIALEYIHETVQQRLGIRDTPQEELVERIRELMRDRRHRRREKKETTETDEGGDRQ</sequence>
<feature type="domain" description="ABC-2 type transporter transmembrane" evidence="7">
    <location>
        <begin position="477"/>
        <end position="695"/>
    </location>
</feature>
<evidence type="ECO:0000313" key="8">
    <source>
        <dbReference type="EMBL" id="SFU55090.1"/>
    </source>
</evidence>
<feature type="domain" description="ABC-2 type transporter transmembrane" evidence="7">
    <location>
        <begin position="22"/>
        <end position="160"/>
    </location>
</feature>
<feature type="transmembrane region" description="Helical" evidence="6">
    <location>
        <begin position="766"/>
        <end position="783"/>
    </location>
</feature>
<accession>A0A1I7H345</accession>
<keyword evidence="9" id="KW-1185">Reference proteome</keyword>
<name>A0A1I7H345_9FIRM</name>
<dbReference type="InterPro" id="IPR013525">
    <property type="entry name" value="ABC2_TM"/>
</dbReference>
<gene>
    <name evidence="8" type="ORF">SAMN05216508_11149</name>
</gene>
<feature type="transmembrane region" description="Helical" evidence="6">
    <location>
        <begin position="562"/>
        <end position="586"/>
    </location>
</feature>
<dbReference type="NCBIfam" id="TIGR03062">
    <property type="entry name" value="pip_yhgE_Cterm"/>
    <property type="match status" value="1"/>
</dbReference>
<organism evidence="8 9">
    <name type="scientific">Eubacterium pyruvativorans</name>
    <dbReference type="NCBI Taxonomy" id="155865"/>
    <lineage>
        <taxon>Bacteria</taxon>
        <taxon>Bacillati</taxon>
        <taxon>Bacillota</taxon>
        <taxon>Clostridia</taxon>
        <taxon>Eubacteriales</taxon>
        <taxon>Eubacteriaceae</taxon>
        <taxon>Eubacterium</taxon>
    </lineage>
</organism>
<dbReference type="GO" id="GO:0016020">
    <property type="term" value="C:membrane"/>
    <property type="evidence" value="ECO:0007669"/>
    <property type="project" value="UniProtKB-SubCell"/>
</dbReference>
<evidence type="ECO:0000256" key="6">
    <source>
        <dbReference type="SAM" id="Phobius"/>
    </source>
</evidence>
<feature type="region of interest" description="Disordered" evidence="5">
    <location>
        <begin position="842"/>
        <end position="861"/>
    </location>
</feature>
<feature type="transmembrane region" description="Helical" evidence="6">
    <location>
        <begin position="789"/>
        <end position="809"/>
    </location>
</feature>
<dbReference type="InterPro" id="IPR017501">
    <property type="entry name" value="Phage_infect_YhgE_C"/>
</dbReference>
<evidence type="ECO:0000313" key="9">
    <source>
        <dbReference type="Proteomes" id="UP000198817"/>
    </source>
</evidence>
<dbReference type="NCBIfam" id="TIGR03061">
    <property type="entry name" value="pip_yhgE_Nterm"/>
    <property type="match status" value="1"/>
</dbReference>
<dbReference type="PANTHER" id="PTHR43077">
    <property type="entry name" value="TRANSPORT PERMEASE YVFS-RELATED"/>
    <property type="match status" value="1"/>
</dbReference>
<dbReference type="Gene3D" id="3.40.1710.10">
    <property type="entry name" value="abc type-2 transporter like domain"/>
    <property type="match status" value="1"/>
</dbReference>
<keyword evidence="4 6" id="KW-0472">Membrane</keyword>
<feature type="transmembrane region" description="Helical" evidence="6">
    <location>
        <begin position="592"/>
        <end position="612"/>
    </location>
</feature>
<dbReference type="STRING" id="155865.SAMN05216515_11249"/>
<evidence type="ECO:0000256" key="5">
    <source>
        <dbReference type="SAM" id="MobiDB-lite"/>
    </source>
</evidence>
<feature type="transmembrane region" description="Helical" evidence="6">
    <location>
        <begin position="12"/>
        <end position="36"/>
    </location>
</feature>
<feature type="transmembrane region" description="Helical" evidence="6">
    <location>
        <begin position="680"/>
        <end position="701"/>
    </location>
</feature>
<evidence type="ECO:0000256" key="4">
    <source>
        <dbReference type="ARBA" id="ARBA00023136"/>
    </source>
</evidence>
<dbReference type="InterPro" id="IPR017500">
    <property type="entry name" value="Phage_infect_YhgE_N"/>
</dbReference>
<reference evidence="8 9" key="1">
    <citation type="submission" date="2016-10" db="EMBL/GenBank/DDBJ databases">
        <authorList>
            <person name="de Groot N.N."/>
        </authorList>
    </citation>
    <scope>NUCLEOTIDE SEQUENCE [LARGE SCALE GENOMIC DNA]</scope>
    <source>
        <strain evidence="8 9">KHGC13</strain>
    </source>
</reference>
<dbReference type="GO" id="GO:0140359">
    <property type="term" value="F:ABC-type transporter activity"/>
    <property type="evidence" value="ECO:0007669"/>
    <property type="project" value="InterPro"/>
</dbReference>
<evidence type="ECO:0000256" key="3">
    <source>
        <dbReference type="ARBA" id="ARBA00022989"/>
    </source>
</evidence>
<proteinExistence type="predicted"/>
<protein>
    <submittedName>
        <fullName evidence="8">Putative membrane protein</fullName>
    </submittedName>
</protein>
<evidence type="ECO:0000256" key="1">
    <source>
        <dbReference type="ARBA" id="ARBA00004141"/>
    </source>
</evidence>
<dbReference type="RefSeq" id="WP_090471189.1">
    <property type="nucleotide sequence ID" value="NZ_FOWF01000012.1"/>
</dbReference>
<dbReference type="Proteomes" id="UP000198817">
    <property type="component" value="Unassembled WGS sequence"/>
</dbReference>
<dbReference type="Pfam" id="PF12698">
    <property type="entry name" value="ABC2_membrane_3"/>
    <property type="match status" value="2"/>
</dbReference>
<dbReference type="PANTHER" id="PTHR43077:SF10">
    <property type="entry name" value="TRANSPORT PERMEASE PROTEIN"/>
    <property type="match status" value="1"/>
</dbReference>
<keyword evidence="3 6" id="KW-1133">Transmembrane helix</keyword>
<dbReference type="AlphaFoldDB" id="A0A1I7H345"/>
<feature type="transmembrane region" description="Helical" evidence="6">
    <location>
        <begin position="619"/>
        <end position="641"/>
    </location>
</feature>
<keyword evidence="2 6" id="KW-0812">Transmembrane</keyword>